<protein>
    <submittedName>
        <fullName evidence="3">Ribonuclease H-like domain-containing protein</fullName>
    </submittedName>
</protein>
<feature type="coiled-coil region" evidence="1">
    <location>
        <begin position="161"/>
        <end position="188"/>
    </location>
</feature>
<accession>A0A8H3KX10</accession>
<gene>
    <name evidence="3" type="ORF">RCL2_000295400</name>
</gene>
<dbReference type="InterPro" id="IPR012337">
    <property type="entry name" value="RNaseH-like_sf"/>
</dbReference>
<comment type="caution">
    <text evidence="3">The sequence shown here is derived from an EMBL/GenBank/DDBJ whole genome shotgun (WGS) entry which is preliminary data.</text>
</comment>
<evidence type="ECO:0000256" key="1">
    <source>
        <dbReference type="SAM" id="Coils"/>
    </source>
</evidence>
<dbReference type="InterPro" id="IPR036397">
    <property type="entry name" value="RNaseH_sf"/>
</dbReference>
<evidence type="ECO:0000313" key="3">
    <source>
        <dbReference type="EMBL" id="GES75523.1"/>
    </source>
</evidence>
<proteinExistence type="predicted"/>
<organism evidence="3 4">
    <name type="scientific">Rhizophagus clarus</name>
    <dbReference type="NCBI Taxonomy" id="94130"/>
    <lineage>
        <taxon>Eukaryota</taxon>
        <taxon>Fungi</taxon>
        <taxon>Fungi incertae sedis</taxon>
        <taxon>Mucoromycota</taxon>
        <taxon>Glomeromycotina</taxon>
        <taxon>Glomeromycetes</taxon>
        <taxon>Glomerales</taxon>
        <taxon>Glomeraceae</taxon>
        <taxon>Rhizophagus</taxon>
    </lineage>
</organism>
<evidence type="ECO:0000259" key="2">
    <source>
        <dbReference type="Pfam" id="PF00075"/>
    </source>
</evidence>
<dbReference type="AlphaFoldDB" id="A0A8H3KX10"/>
<dbReference type="SUPFAM" id="SSF53098">
    <property type="entry name" value="Ribonuclease H-like"/>
    <property type="match status" value="1"/>
</dbReference>
<dbReference type="Proteomes" id="UP000615446">
    <property type="component" value="Unassembled WGS sequence"/>
</dbReference>
<dbReference type="EMBL" id="BLAL01000016">
    <property type="protein sequence ID" value="GES75523.1"/>
    <property type="molecule type" value="Genomic_DNA"/>
</dbReference>
<dbReference type="Gene3D" id="3.30.420.10">
    <property type="entry name" value="Ribonuclease H-like superfamily/Ribonuclease H"/>
    <property type="match status" value="1"/>
</dbReference>
<reference evidence="3" key="1">
    <citation type="submission" date="2019-10" db="EMBL/GenBank/DDBJ databases">
        <title>Conservation and host-specific expression of non-tandemly repeated heterogenous ribosome RNA gene in arbuscular mycorrhizal fungi.</title>
        <authorList>
            <person name="Maeda T."/>
            <person name="Kobayashi Y."/>
            <person name="Nakagawa T."/>
            <person name="Ezawa T."/>
            <person name="Yamaguchi K."/>
            <person name="Bino T."/>
            <person name="Nishimoto Y."/>
            <person name="Shigenobu S."/>
            <person name="Kawaguchi M."/>
        </authorList>
    </citation>
    <scope>NUCLEOTIDE SEQUENCE</scope>
    <source>
        <strain evidence="3">HR1</strain>
    </source>
</reference>
<keyword evidence="1" id="KW-0175">Coiled coil</keyword>
<name>A0A8H3KX10_9GLOM</name>
<dbReference type="GO" id="GO:0003676">
    <property type="term" value="F:nucleic acid binding"/>
    <property type="evidence" value="ECO:0007669"/>
    <property type="project" value="InterPro"/>
</dbReference>
<evidence type="ECO:0000313" key="4">
    <source>
        <dbReference type="Proteomes" id="UP000615446"/>
    </source>
</evidence>
<feature type="domain" description="RNase H type-1" evidence="2">
    <location>
        <begin position="528"/>
        <end position="667"/>
    </location>
</feature>
<sequence>MLKGNQFAALPGNFTFEPIRMINEIIQDVKENNKELWLLSQDLGKAYNRINIFMLEKIKQRKLGYTLEVPKIALNKFYGEDTSKETEQFTVSSTDSFYKLNDIQVNKEKSELLVRYKQGRYRLKLKSHEPVTLKFGSNSIFIIPVFLRSSIRILGVHFDERNTFQSIIKRINDEINELQHKYTRKKITDKYMIYIFNSVIIPKIECWSQVKVLTKKFMDKVMNQFLSTFKKKLRLSITTPNEIFFNKIYNIKNISDNQDQAKITNILIQINDASVLEQILSDDGLLLSINEIRDKFNIPNILALKWYRKVIMALNTNKDILSSINRIYNTNHINCPITTQQFSRESEADRIRKNYTSKPILLNTDNYPNYYVGTPKKYVDFDTNFFTLEHYNVESVNSNNKLEISHCQGCNNTTSTYIPLRPRRDQLQESFCNIECNIFNTSILYMGQCTTVTRDKHHLISVDLNSHLHQAINSTLFTISPQTNRNTRINITCKSYNIDKQLLQYFEFNSKLKALYTIQQHLKKEDTLSFYTDGSLINANTQAASMTASFIHVSDTNNITHLFTTTIENWPSSFRAELFTILLLLIVSPYGCRVDINTDSQNSINIIQHIYNNPTFSVRDYFRLPNNNIVINNIISIIKAKNLTLRFNKVKAHNNDYFNKRIDQECKIAHYDSTPAFVIKQQYFDNIQFIPQWGSILIERKLRKFITDNIIEGFVPTTLVEWLQKYTTATQHRNLLIKAFDKLCEDSLELWKSRCEAFASIEHMCGITQYMKRSILYNTKYKESFTSYYNINSFFDFSSFNIEYIEYINLLIRFNVAYIDLFTIMLGITFP</sequence>
<dbReference type="GO" id="GO:0004523">
    <property type="term" value="F:RNA-DNA hybrid ribonuclease activity"/>
    <property type="evidence" value="ECO:0007669"/>
    <property type="project" value="InterPro"/>
</dbReference>
<dbReference type="InterPro" id="IPR002156">
    <property type="entry name" value="RNaseH_domain"/>
</dbReference>
<dbReference type="Pfam" id="PF00075">
    <property type="entry name" value="RNase_H"/>
    <property type="match status" value="1"/>
</dbReference>
<dbReference type="OrthoDB" id="2435398at2759"/>